<feature type="transmembrane region" description="Helical" evidence="1">
    <location>
        <begin position="20"/>
        <end position="38"/>
    </location>
</feature>
<dbReference type="Pfam" id="PF12679">
    <property type="entry name" value="ABC2_membrane_2"/>
    <property type="match status" value="1"/>
</dbReference>
<protein>
    <submittedName>
        <fullName evidence="2">ABC transporter permease</fullName>
    </submittedName>
</protein>
<evidence type="ECO:0000313" key="2">
    <source>
        <dbReference type="EMBL" id="AMM54875.1"/>
    </source>
</evidence>
<dbReference type="GO" id="GO:0005886">
    <property type="term" value="C:plasma membrane"/>
    <property type="evidence" value="ECO:0007669"/>
    <property type="project" value="UniProtKB-SubCell"/>
</dbReference>
<reference evidence="3" key="1">
    <citation type="submission" date="2015-02" db="EMBL/GenBank/DDBJ databases">
        <title>Pyrococcus kukulkanii sp. nov., a novel hyperthermophilic archaeon isolated from a deep-sea hydrothermal vent at the Guaymas Basin.</title>
        <authorList>
            <person name="Oger P.M."/>
            <person name="Callac N."/>
            <person name="Jebbar M."/>
            <person name="Godfroy A."/>
        </authorList>
    </citation>
    <scope>NUCLEOTIDE SEQUENCE [LARGE SCALE GENOMIC DNA]</scope>
    <source>
        <strain evidence="3">NCB100</strain>
    </source>
</reference>
<keyword evidence="1" id="KW-0472">Membrane</keyword>
<evidence type="ECO:0000256" key="1">
    <source>
        <dbReference type="SAM" id="Phobius"/>
    </source>
</evidence>
<dbReference type="PANTHER" id="PTHR43471:SF14">
    <property type="entry name" value="ABC-2 TYPE TRANSPORT SYSTEM PERMEASE PROTEIN"/>
    <property type="match status" value="1"/>
</dbReference>
<sequence>MGVLNIAIKEFEVGIRTRRFYATIFVFFVLALVFIKVTSITSGLPLNLEEMYNTPFQALFFSSLSSAFNYAVALLAVLLGATSINQEIRDGTIKVLYSKPIYRDTIIWGKLLGGILMIAVTVGLFYIFMVGIALIFGKPVTEYDISRLLAIYPFTILYGVAFYSLGLLFSVLIKTPLNSIVAGILAFLFVAIIIPMILAPLIAFAIAGAPQFSSSEFQTINSSNGSSVEITYNPFEDREFMQWMEKYMDTYRKVMYVSLTYHFDEISGIIFGRKTTEDVLGAIGQLVSMEEGSYKLVEDRSIGEAISLVVGNIIALIVSTFMFLIPAYLKFAKIDLR</sequence>
<dbReference type="GO" id="GO:0140359">
    <property type="term" value="F:ABC-type transporter activity"/>
    <property type="evidence" value="ECO:0007669"/>
    <property type="project" value="InterPro"/>
</dbReference>
<dbReference type="GeneID" id="28492289"/>
<dbReference type="Proteomes" id="UP000070587">
    <property type="component" value="Chromosome"/>
</dbReference>
<name>A0A127BCE0_9EURY</name>
<dbReference type="RefSeq" id="WP_068324452.1">
    <property type="nucleotide sequence ID" value="NZ_CP010835.1"/>
</dbReference>
<feature type="transmembrane region" description="Helical" evidence="1">
    <location>
        <begin position="58"/>
        <end position="79"/>
    </location>
</feature>
<feature type="transmembrane region" description="Helical" evidence="1">
    <location>
        <begin position="305"/>
        <end position="329"/>
    </location>
</feature>
<keyword evidence="1" id="KW-0812">Transmembrane</keyword>
<proteinExistence type="predicted"/>
<accession>A0A127BCE0</accession>
<dbReference type="AlphaFoldDB" id="A0A127BCE0"/>
<gene>
    <name evidence="2" type="ORF">TQ32_10565</name>
</gene>
<organism evidence="2 3">
    <name type="scientific">Pyrococcus kukulkanii</name>
    <dbReference type="NCBI Taxonomy" id="1609559"/>
    <lineage>
        <taxon>Archaea</taxon>
        <taxon>Methanobacteriati</taxon>
        <taxon>Methanobacteriota</taxon>
        <taxon>Thermococci</taxon>
        <taxon>Thermococcales</taxon>
        <taxon>Thermococcaceae</taxon>
        <taxon>Pyrococcus</taxon>
    </lineage>
</organism>
<dbReference type="STRING" id="1609559.TQ32_10565"/>
<feature type="transmembrane region" description="Helical" evidence="1">
    <location>
        <begin position="180"/>
        <end position="207"/>
    </location>
</feature>
<feature type="transmembrane region" description="Helical" evidence="1">
    <location>
        <begin position="149"/>
        <end position="173"/>
    </location>
</feature>
<feature type="transmembrane region" description="Helical" evidence="1">
    <location>
        <begin position="111"/>
        <end position="137"/>
    </location>
</feature>
<dbReference type="PATRIC" id="fig|1609559.3.peg.2179"/>
<dbReference type="PANTHER" id="PTHR43471">
    <property type="entry name" value="ABC TRANSPORTER PERMEASE"/>
    <property type="match status" value="1"/>
</dbReference>
<dbReference type="KEGG" id="pyc:TQ32_10565"/>
<dbReference type="EMBL" id="CP010835">
    <property type="protein sequence ID" value="AMM54875.1"/>
    <property type="molecule type" value="Genomic_DNA"/>
</dbReference>
<evidence type="ECO:0000313" key="3">
    <source>
        <dbReference type="Proteomes" id="UP000070587"/>
    </source>
</evidence>
<keyword evidence="1" id="KW-1133">Transmembrane helix</keyword>
<reference evidence="2 3" key="2">
    <citation type="journal article" date="2016" name="Int. J. Syst. Evol. Microbiol.">
        <title>Pyrococcus kukulkanii sp. nov., a hyperthermophilic, piezophilic archaeon isolated from a deep-sea hydrothermal vent.</title>
        <authorList>
            <person name="Callac N."/>
            <person name="Oger P."/>
            <person name="Lesongeur F."/>
            <person name="Rattray J.E."/>
            <person name="Vannier P."/>
            <person name="Michoud G."/>
            <person name="Beauverger M."/>
            <person name="Gayet N."/>
            <person name="Rouxel O."/>
            <person name="Jebbar M."/>
            <person name="Godfroy A."/>
        </authorList>
    </citation>
    <scope>NUCLEOTIDE SEQUENCE [LARGE SCALE GENOMIC DNA]</scope>
    <source>
        <strain evidence="2 3">NCB100</strain>
    </source>
</reference>
<dbReference type="OrthoDB" id="86287at2157"/>